<dbReference type="InterPro" id="IPR041401">
    <property type="entry name" value="TseB-like_dom"/>
</dbReference>
<dbReference type="KEGG" id="lnn:F0161_05660"/>
<dbReference type="RefSeq" id="WP_137602089.1">
    <property type="nucleotide sequence ID" value="NZ_BJEB01000030.1"/>
</dbReference>
<organism evidence="3 4">
    <name type="scientific">Paucilactobacillus nenjiangensis</name>
    <dbReference type="NCBI Taxonomy" id="1296540"/>
    <lineage>
        <taxon>Bacteria</taxon>
        <taxon>Bacillati</taxon>
        <taxon>Bacillota</taxon>
        <taxon>Bacilli</taxon>
        <taxon>Lactobacillales</taxon>
        <taxon>Lactobacillaceae</taxon>
        <taxon>Paucilactobacillus</taxon>
    </lineage>
</organism>
<dbReference type="InterPro" id="IPR046350">
    <property type="entry name" value="Cystatin_sf"/>
</dbReference>
<feature type="domain" description="Cell wall elongation regulator TseB-like" evidence="2">
    <location>
        <begin position="46"/>
        <end position="87"/>
    </location>
</feature>
<dbReference type="OrthoDB" id="2242521at2"/>
<gene>
    <name evidence="3" type="ORF">F0161_05660</name>
</gene>
<reference evidence="3 4" key="1">
    <citation type="submission" date="2019-09" db="EMBL/GenBank/DDBJ databases">
        <title>Complete Genome Sequence of Lactobacillus nenjiangensis SH-Y15, isolated from sauerkraut.</title>
        <authorList>
            <person name="Yang H."/>
        </authorList>
    </citation>
    <scope>NUCLEOTIDE SEQUENCE [LARGE SCALE GENOMIC DNA]</scope>
    <source>
        <strain evidence="3 4">SH-Y15</strain>
    </source>
</reference>
<keyword evidence="1" id="KW-1133">Transmembrane helix</keyword>
<proteinExistence type="predicted"/>
<dbReference type="EMBL" id="CP043939">
    <property type="protein sequence ID" value="QER67389.1"/>
    <property type="molecule type" value="Genomic_DNA"/>
</dbReference>
<keyword evidence="1" id="KW-0472">Membrane</keyword>
<evidence type="ECO:0000313" key="3">
    <source>
        <dbReference type="EMBL" id="QER67389.1"/>
    </source>
</evidence>
<dbReference type="Gene3D" id="3.10.450.40">
    <property type="match status" value="2"/>
</dbReference>
<accession>A0A5P1X406</accession>
<keyword evidence="4" id="KW-1185">Reference proteome</keyword>
<feature type="transmembrane region" description="Helical" evidence="1">
    <location>
        <begin position="12"/>
        <end position="35"/>
    </location>
</feature>
<dbReference type="Proteomes" id="UP000325295">
    <property type="component" value="Chromosome"/>
</dbReference>
<dbReference type="AlphaFoldDB" id="A0A5P1X406"/>
<sequence length="166" mass="18764">MQSRSRQKSRFHPIRITIVAIIVVFLAIWAVLAIANHPKNQAKQTTISIAKSKANLKDPGDFFTYNREKTYYSIAGKNSKNKGIFVITNSKGKVVKVLKQSAGISKNAALTQIWDKRNPKKVLKIALGIFKGEPVWEITYTNKQGQLCYELLDYKNGKDLQKIVNI</sequence>
<dbReference type="Pfam" id="PF17881">
    <property type="entry name" value="TseB"/>
    <property type="match status" value="1"/>
</dbReference>
<dbReference type="SUPFAM" id="SSF54403">
    <property type="entry name" value="Cystatin/monellin"/>
    <property type="match status" value="2"/>
</dbReference>
<evidence type="ECO:0000313" key="4">
    <source>
        <dbReference type="Proteomes" id="UP000325295"/>
    </source>
</evidence>
<evidence type="ECO:0000259" key="2">
    <source>
        <dbReference type="Pfam" id="PF17881"/>
    </source>
</evidence>
<protein>
    <submittedName>
        <fullName evidence="3">Peptidase</fullName>
    </submittedName>
</protein>
<name>A0A5P1X406_9LACO</name>
<evidence type="ECO:0000256" key="1">
    <source>
        <dbReference type="SAM" id="Phobius"/>
    </source>
</evidence>
<keyword evidence="1" id="KW-0812">Transmembrane</keyword>